<accession>A0A931GGB9</accession>
<dbReference type="InterPro" id="IPR011473">
    <property type="entry name" value="DUF1579"/>
</dbReference>
<proteinExistence type="predicted"/>
<evidence type="ECO:0000313" key="2">
    <source>
        <dbReference type="Proteomes" id="UP000614047"/>
    </source>
</evidence>
<dbReference type="RefSeq" id="WP_197009225.1">
    <property type="nucleotide sequence ID" value="NZ_BAABES010000017.1"/>
</dbReference>
<comment type="caution">
    <text evidence="1">The sequence shown here is derived from an EMBL/GenBank/DDBJ whole genome shotgun (WGS) entry which is preliminary data.</text>
</comment>
<reference evidence="1" key="1">
    <citation type="submission" date="2020-11" db="EMBL/GenBank/DDBJ databases">
        <title>Sequencing the genomes of 1000 actinobacteria strains.</title>
        <authorList>
            <person name="Klenk H.-P."/>
        </authorList>
    </citation>
    <scope>NUCLEOTIDE SEQUENCE</scope>
    <source>
        <strain evidence="1">DSM 43175</strain>
    </source>
</reference>
<evidence type="ECO:0000313" key="1">
    <source>
        <dbReference type="EMBL" id="MBG6086180.1"/>
    </source>
</evidence>
<dbReference type="Pfam" id="PF07617">
    <property type="entry name" value="DUF1579"/>
    <property type="match status" value="1"/>
</dbReference>
<dbReference type="Proteomes" id="UP000614047">
    <property type="component" value="Unassembled WGS sequence"/>
</dbReference>
<evidence type="ECO:0008006" key="3">
    <source>
        <dbReference type="Google" id="ProtNLM"/>
    </source>
</evidence>
<keyword evidence="2" id="KW-1185">Reference proteome</keyword>
<protein>
    <recommendedName>
        <fullName evidence="3">DUF1579 domain-containing protein</fullName>
    </recommendedName>
</protein>
<gene>
    <name evidence="1" type="ORF">IW256_000293</name>
</gene>
<sequence>MADDSTAHPPVPDPRNKLLDALAGRWRTRGRTLEAEGVPAVRIEGFDDYEWMAGGFFLVHRADVRMGDRKVEVIEMIGPGDPASGTFPMRSFDNHGGFATMRAAVDDDGVWTFTGDTERATLVIAEDGASMSARWERTEDGASWHPWMDMTFTRM</sequence>
<dbReference type="EMBL" id="JADOUA010000001">
    <property type="protein sequence ID" value="MBG6086180.1"/>
    <property type="molecule type" value="Genomic_DNA"/>
</dbReference>
<dbReference type="AlphaFoldDB" id="A0A931GGB9"/>
<organism evidence="1 2">
    <name type="scientific">Actinomadura viridis</name>
    <dbReference type="NCBI Taxonomy" id="58110"/>
    <lineage>
        <taxon>Bacteria</taxon>
        <taxon>Bacillati</taxon>
        <taxon>Actinomycetota</taxon>
        <taxon>Actinomycetes</taxon>
        <taxon>Streptosporangiales</taxon>
        <taxon>Thermomonosporaceae</taxon>
        <taxon>Actinomadura</taxon>
    </lineage>
</organism>
<name>A0A931GGB9_9ACTN</name>